<organism evidence="1 2">
    <name type="scientific">Liparis tanakae</name>
    <name type="common">Tanaka's snailfish</name>
    <dbReference type="NCBI Taxonomy" id="230148"/>
    <lineage>
        <taxon>Eukaryota</taxon>
        <taxon>Metazoa</taxon>
        <taxon>Chordata</taxon>
        <taxon>Craniata</taxon>
        <taxon>Vertebrata</taxon>
        <taxon>Euteleostomi</taxon>
        <taxon>Actinopterygii</taxon>
        <taxon>Neopterygii</taxon>
        <taxon>Teleostei</taxon>
        <taxon>Neoteleostei</taxon>
        <taxon>Acanthomorphata</taxon>
        <taxon>Eupercaria</taxon>
        <taxon>Perciformes</taxon>
        <taxon>Cottioidei</taxon>
        <taxon>Cottales</taxon>
        <taxon>Liparidae</taxon>
        <taxon>Liparis</taxon>
    </lineage>
</organism>
<dbReference type="EMBL" id="SRLO01001028">
    <property type="protein sequence ID" value="TNN42560.1"/>
    <property type="molecule type" value="Genomic_DNA"/>
</dbReference>
<dbReference type="AlphaFoldDB" id="A0A4Z2FNY4"/>
<keyword evidence="2" id="KW-1185">Reference proteome</keyword>
<name>A0A4Z2FNY4_9TELE</name>
<sequence length="123" mass="13675">MGRETFGNIPFRSIKECAHNHSFRVSWMWSHLESFWQAVFKPRNEGTSGFLPAADVRAVVIVVSFPPVGNSVGNRNTSLHHTPEAASGEQLTGALRNAALTEEVTTRSMRNFRGLPHYEPLAV</sequence>
<dbReference type="Proteomes" id="UP000314294">
    <property type="component" value="Unassembled WGS sequence"/>
</dbReference>
<proteinExistence type="predicted"/>
<reference evidence="1 2" key="1">
    <citation type="submission" date="2019-03" db="EMBL/GenBank/DDBJ databases">
        <title>First draft genome of Liparis tanakae, snailfish: a comprehensive survey of snailfish specific genes.</title>
        <authorList>
            <person name="Kim W."/>
            <person name="Song I."/>
            <person name="Jeong J.-H."/>
            <person name="Kim D."/>
            <person name="Kim S."/>
            <person name="Ryu S."/>
            <person name="Song J.Y."/>
            <person name="Lee S.K."/>
        </authorList>
    </citation>
    <scope>NUCLEOTIDE SEQUENCE [LARGE SCALE GENOMIC DNA]</scope>
    <source>
        <tissue evidence="1">Muscle</tissue>
    </source>
</reference>
<accession>A0A4Z2FNY4</accession>
<protein>
    <submittedName>
        <fullName evidence="1">Uncharacterized protein</fullName>
    </submittedName>
</protein>
<evidence type="ECO:0000313" key="2">
    <source>
        <dbReference type="Proteomes" id="UP000314294"/>
    </source>
</evidence>
<gene>
    <name evidence="1" type="ORF">EYF80_047248</name>
</gene>
<comment type="caution">
    <text evidence="1">The sequence shown here is derived from an EMBL/GenBank/DDBJ whole genome shotgun (WGS) entry which is preliminary data.</text>
</comment>
<evidence type="ECO:0000313" key="1">
    <source>
        <dbReference type="EMBL" id="TNN42560.1"/>
    </source>
</evidence>